<evidence type="ECO:0000256" key="3">
    <source>
        <dbReference type="ARBA" id="ARBA00047317"/>
    </source>
</evidence>
<dbReference type="PANTHER" id="PTHR10192">
    <property type="entry name" value="MOLYBDOPTERIN BIOSYNTHESIS PROTEIN"/>
    <property type="match status" value="1"/>
</dbReference>
<dbReference type="UniPathway" id="UPA00344"/>
<reference evidence="6 7" key="1">
    <citation type="submission" date="2018-06" db="EMBL/GenBank/DDBJ databases">
        <title>Lujinxingia sediminis gen. nov. sp. nov., a new facultative anaerobic member of the class Deltaproteobacteria, and proposal of Lujinxingaceae fam. nov.</title>
        <authorList>
            <person name="Guo L.-Y."/>
            <person name="Li C.-M."/>
            <person name="Wang S."/>
            <person name="Du Z.-J."/>
        </authorList>
    </citation>
    <scope>NUCLEOTIDE SEQUENCE [LARGE SCALE GENOMIC DNA]</scope>
    <source>
        <strain evidence="6 7">FA350</strain>
    </source>
</reference>
<evidence type="ECO:0000313" key="6">
    <source>
        <dbReference type="EMBL" id="AWV89966.1"/>
    </source>
</evidence>
<dbReference type="PANTHER" id="PTHR10192:SF5">
    <property type="entry name" value="GEPHYRIN"/>
    <property type="match status" value="1"/>
</dbReference>
<dbReference type="SUPFAM" id="SSF53218">
    <property type="entry name" value="Molybdenum cofactor biosynthesis proteins"/>
    <property type="match status" value="1"/>
</dbReference>
<organism evidence="6 7">
    <name type="scientific">Bradymonas sediminis</name>
    <dbReference type="NCBI Taxonomy" id="1548548"/>
    <lineage>
        <taxon>Bacteria</taxon>
        <taxon>Deltaproteobacteria</taxon>
        <taxon>Bradymonadales</taxon>
        <taxon>Bradymonadaceae</taxon>
        <taxon>Bradymonas</taxon>
    </lineage>
</organism>
<evidence type="ECO:0000256" key="1">
    <source>
        <dbReference type="ARBA" id="ARBA00002901"/>
    </source>
</evidence>
<dbReference type="Gene3D" id="2.40.340.10">
    <property type="entry name" value="MoeA, C-terminal, domain IV"/>
    <property type="match status" value="1"/>
</dbReference>
<dbReference type="Gene3D" id="3.40.980.10">
    <property type="entry name" value="MoaB/Mog-like domain"/>
    <property type="match status" value="1"/>
</dbReference>
<dbReference type="EMBL" id="CP030032">
    <property type="protein sequence ID" value="AWV89966.1"/>
    <property type="molecule type" value="Genomic_DNA"/>
</dbReference>
<dbReference type="Gene3D" id="3.90.105.10">
    <property type="entry name" value="Molybdopterin biosynthesis moea protein, domain 2"/>
    <property type="match status" value="1"/>
</dbReference>
<feature type="domain" description="MoaB/Mog" evidence="5">
    <location>
        <begin position="212"/>
        <end position="350"/>
    </location>
</feature>
<dbReference type="EC" id="2.10.1.1" evidence="4"/>
<keyword evidence="7" id="KW-1185">Reference proteome</keyword>
<comment type="catalytic activity">
    <reaction evidence="3">
        <text>adenylyl-molybdopterin + molybdate = Mo-molybdopterin + AMP + H(+)</text>
        <dbReference type="Rhea" id="RHEA:35047"/>
        <dbReference type="ChEBI" id="CHEBI:15378"/>
        <dbReference type="ChEBI" id="CHEBI:36264"/>
        <dbReference type="ChEBI" id="CHEBI:62727"/>
        <dbReference type="ChEBI" id="CHEBI:71302"/>
        <dbReference type="ChEBI" id="CHEBI:456215"/>
        <dbReference type="EC" id="2.10.1.1"/>
    </reaction>
</comment>
<dbReference type="CDD" id="cd00887">
    <property type="entry name" value="MoeA"/>
    <property type="match status" value="1"/>
</dbReference>
<dbReference type="GO" id="GO:0061599">
    <property type="term" value="F:molybdopterin molybdotransferase activity"/>
    <property type="evidence" value="ECO:0007669"/>
    <property type="project" value="UniProtKB-UniRule"/>
</dbReference>
<dbReference type="InterPro" id="IPR005110">
    <property type="entry name" value="MoeA_linker/N"/>
</dbReference>
<dbReference type="InterPro" id="IPR036135">
    <property type="entry name" value="MoeA_linker/N_sf"/>
</dbReference>
<dbReference type="InterPro" id="IPR036688">
    <property type="entry name" value="MoeA_C_domain_IV_sf"/>
</dbReference>
<dbReference type="SUPFAM" id="SSF63882">
    <property type="entry name" value="MoeA N-terminal region -like"/>
    <property type="match status" value="1"/>
</dbReference>
<comment type="similarity">
    <text evidence="2 4">Belongs to the MoeA family.</text>
</comment>
<comment type="cofactor">
    <cofactor evidence="4">
        <name>Mg(2+)</name>
        <dbReference type="ChEBI" id="CHEBI:18420"/>
    </cofactor>
</comment>
<dbReference type="Pfam" id="PF03453">
    <property type="entry name" value="MoeA_N"/>
    <property type="match status" value="1"/>
</dbReference>
<accession>A0A2Z4FMH9</accession>
<keyword evidence="4" id="KW-0500">Molybdenum</keyword>
<dbReference type="Proteomes" id="UP000249799">
    <property type="component" value="Chromosome"/>
</dbReference>
<keyword evidence="4" id="KW-0808">Transferase</keyword>
<evidence type="ECO:0000259" key="5">
    <source>
        <dbReference type="SMART" id="SM00852"/>
    </source>
</evidence>
<dbReference type="SMART" id="SM00852">
    <property type="entry name" value="MoCF_biosynth"/>
    <property type="match status" value="1"/>
</dbReference>
<evidence type="ECO:0000313" key="7">
    <source>
        <dbReference type="Proteomes" id="UP000249799"/>
    </source>
</evidence>
<dbReference type="OrthoDB" id="9804758at2"/>
<sequence>MSRKHCAGRARCAEFSGRAVFPIDSSLHFGRSMIDVAHALDLFDSNISALATRTVSLDAALGRVAAKDVLSKIDLPPFSQSAMDGYAVRAEDLGDASEQAPVCLTRVGEVAAGAAGELAHIGKGETVRIFTGARIPPGADAVVRQEDTMSQGGAVYFKTSVPPAHDIRGRGEELREGTRLIAAGERLDARHIGVLSMCGHAEVEVYREPRITLLISGDEIASAGRPLGPGEVYDANRPFLAGWLRMRGYANVRIVALADEREAVATALAEAFAASDLVISTGGVSVGEYDFFTHAAEAMGLETVFWRVRQRPGKPLLFARRDECILLGIPGNPGAVFVSAYVYLRRVLDRLEGRSEPGPRMRGGVLGEAVGCCARRVTWCGCQLDYDGRGVARLLPVGGHKMTQLYRADAIALIPPAEAQLPPGSVVRWFSLH</sequence>
<proteinExistence type="inferred from homology"/>
<dbReference type="InterPro" id="IPR038987">
    <property type="entry name" value="MoeA-like"/>
</dbReference>
<dbReference type="KEGG" id="bsed:DN745_11710"/>
<dbReference type="GO" id="GO:0006777">
    <property type="term" value="P:Mo-molybdopterin cofactor biosynthetic process"/>
    <property type="evidence" value="ECO:0007669"/>
    <property type="project" value="UniProtKB-UniRule"/>
</dbReference>
<comment type="function">
    <text evidence="1 4">Catalyzes the insertion of molybdate into adenylated molybdopterin with the concomitant release of AMP.</text>
</comment>
<dbReference type="Pfam" id="PF00994">
    <property type="entry name" value="MoCF_biosynth"/>
    <property type="match status" value="1"/>
</dbReference>
<evidence type="ECO:0000256" key="4">
    <source>
        <dbReference type="RuleBase" id="RU365090"/>
    </source>
</evidence>
<dbReference type="Gene3D" id="2.170.190.11">
    <property type="entry name" value="Molybdopterin biosynthesis moea protein, domain 3"/>
    <property type="match status" value="1"/>
</dbReference>
<evidence type="ECO:0000256" key="2">
    <source>
        <dbReference type="ARBA" id="ARBA00010763"/>
    </source>
</evidence>
<comment type="pathway">
    <text evidence="4">Cofactor biosynthesis; molybdopterin biosynthesis.</text>
</comment>
<dbReference type="AlphaFoldDB" id="A0A2Z4FMH9"/>
<dbReference type="InterPro" id="IPR036425">
    <property type="entry name" value="MoaB/Mog-like_dom_sf"/>
</dbReference>
<keyword evidence="4" id="KW-0460">Magnesium</keyword>
<dbReference type="InterPro" id="IPR001453">
    <property type="entry name" value="MoaB/Mog_dom"/>
</dbReference>
<dbReference type="NCBIfam" id="NF045515">
    <property type="entry name" value="Glp_gephyrin"/>
    <property type="match status" value="1"/>
</dbReference>
<dbReference type="GO" id="GO:0046872">
    <property type="term" value="F:metal ion binding"/>
    <property type="evidence" value="ECO:0007669"/>
    <property type="project" value="UniProtKB-UniRule"/>
</dbReference>
<protein>
    <recommendedName>
        <fullName evidence="4">Molybdopterin molybdenumtransferase</fullName>
        <ecNumber evidence="4">2.10.1.1</ecNumber>
    </recommendedName>
</protein>
<name>A0A2Z4FMH9_9DELT</name>
<dbReference type="GO" id="GO:0005829">
    <property type="term" value="C:cytosol"/>
    <property type="evidence" value="ECO:0007669"/>
    <property type="project" value="TreeGrafter"/>
</dbReference>
<keyword evidence="4" id="KW-0501">Molybdenum cofactor biosynthesis</keyword>
<gene>
    <name evidence="6" type="ORF">DN745_11710</name>
</gene>
<keyword evidence="4" id="KW-0479">Metal-binding</keyword>